<comment type="similarity">
    <text evidence="2">Belongs to the threonine aldolase family.</text>
</comment>
<dbReference type="InterPro" id="IPR015424">
    <property type="entry name" value="PyrdxlP-dep_Trfase"/>
</dbReference>
<dbReference type="EC" id="4.1.2.5" evidence="5"/>
<evidence type="ECO:0000313" key="8">
    <source>
        <dbReference type="Proteomes" id="UP000593591"/>
    </source>
</evidence>
<evidence type="ECO:0000313" key="7">
    <source>
        <dbReference type="Proteomes" id="UP000578697"/>
    </source>
</evidence>
<evidence type="ECO:0000256" key="2">
    <source>
        <dbReference type="ARBA" id="ARBA00006966"/>
    </source>
</evidence>
<dbReference type="Proteomes" id="UP000593591">
    <property type="component" value="Chromosome"/>
</dbReference>
<dbReference type="Proteomes" id="UP000578697">
    <property type="component" value="Unassembled WGS sequence"/>
</dbReference>
<dbReference type="GO" id="GO:0006520">
    <property type="term" value="P:amino acid metabolic process"/>
    <property type="evidence" value="ECO:0007669"/>
    <property type="project" value="InterPro"/>
</dbReference>
<dbReference type="AlphaFoldDB" id="A0A840SE82"/>
<evidence type="ECO:0000259" key="4">
    <source>
        <dbReference type="Pfam" id="PF01212"/>
    </source>
</evidence>
<accession>A0A840SE82</accession>
<keyword evidence="6" id="KW-0808">Transferase</keyword>
<proteinExistence type="inferred from homology"/>
<dbReference type="GO" id="GO:0008483">
    <property type="term" value="F:transaminase activity"/>
    <property type="evidence" value="ECO:0007669"/>
    <property type="project" value="UniProtKB-KW"/>
</dbReference>
<dbReference type="Gene3D" id="3.40.640.10">
    <property type="entry name" value="Type I PLP-dependent aspartate aminotransferase-like (Major domain)"/>
    <property type="match status" value="1"/>
</dbReference>
<dbReference type="InterPro" id="IPR015421">
    <property type="entry name" value="PyrdxlP-dep_Trfase_major"/>
</dbReference>
<dbReference type="InterPro" id="IPR001597">
    <property type="entry name" value="ArAA_b-elim_lyase/Thr_aldolase"/>
</dbReference>
<dbReference type="GO" id="GO:0004793">
    <property type="term" value="F:threonine aldolase activity"/>
    <property type="evidence" value="ECO:0007669"/>
    <property type="project" value="UniProtKB-EC"/>
</dbReference>
<dbReference type="SUPFAM" id="SSF53383">
    <property type="entry name" value="PLP-dependent transferases"/>
    <property type="match status" value="1"/>
</dbReference>
<keyword evidence="7" id="KW-1185">Reference proteome</keyword>
<sequence length="341" mass="37996">MLSFESDYIEGAHPLILDALVKSNMEALSGYGADRFTKSAKTKIAEACSCPDAQIAFITGGTQTNQIVIDTMLRQFEGVAAASTGHVSVHEAGAIEYTGRKVLTLPSHNGKMDAAELDKYISDFYSDGNCEHMVFPGMAYISYPTEYGTLYSKKELTALSEVCRKYKIPLYMDGARLGYGLMSRECDLTLSDIARLCDVFYIGGTKVGALCGEAVVFTKNNMPAHFEHLIKKHGALLAKGRLNAIQFDTLFTDNLYFTLGKNAIDRAEELKSVFIQKGYKFFIDSPTNQQFVILENKKLKQLAENVKFSFWEKYDDSHTVVRFATSWATTSEKISELEKLL</sequence>
<dbReference type="RefSeq" id="WP_184651229.1">
    <property type="nucleotide sequence ID" value="NZ_JACHFR010000001.1"/>
</dbReference>
<dbReference type="PANTHER" id="PTHR48097">
    <property type="entry name" value="L-THREONINE ALDOLASE-RELATED"/>
    <property type="match status" value="1"/>
</dbReference>
<organism evidence="5 7">
    <name type="scientific">Treponema rectale</name>
    <dbReference type="NCBI Taxonomy" id="744512"/>
    <lineage>
        <taxon>Bacteria</taxon>
        <taxon>Pseudomonadati</taxon>
        <taxon>Spirochaetota</taxon>
        <taxon>Spirochaetia</taxon>
        <taxon>Spirochaetales</taxon>
        <taxon>Treponemataceae</taxon>
        <taxon>Treponema</taxon>
    </lineage>
</organism>
<name>A0A840SE82_9SPIR</name>
<comment type="cofactor">
    <cofactor evidence="1">
        <name>pyridoxal 5'-phosphate</name>
        <dbReference type="ChEBI" id="CHEBI:597326"/>
    </cofactor>
</comment>
<evidence type="ECO:0000256" key="1">
    <source>
        <dbReference type="ARBA" id="ARBA00001933"/>
    </source>
</evidence>
<dbReference type="Pfam" id="PF01212">
    <property type="entry name" value="Beta_elim_lyase"/>
    <property type="match status" value="1"/>
</dbReference>
<reference evidence="6 8" key="1">
    <citation type="submission" date="2018-08" db="EMBL/GenBank/DDBJ databases">
        <title>The first complete genome of Treponema rectale (CHPAT), a commensal spirochete of the bovine rectum.</title>
        <authorList>
            <person name="Staton G.J."/>
            <person name="Clegg S.R."/>
            <person name="Carter S.D."/>
            <person name="Radford A.D."/>
            <person name="Darby A."/>
            <person name="Hall N."/>
            <person name="Birtles R.J."/>
            <person name="Evans N.J."/>
        </authorList>
    </citation>
    <scope>NUCLEOTIDE SEQUENCE [LARGE SCALE GENOMIC DNA]</scope>
    <source>
        <strain evidence="6 8">CHPA</strain>
    </source>
</reference>
<keyword evidence="3" id="KW-0663">Pyridoxal phosphate</keyword>
<dbReference type="EMBL" id="CP031517">
    <property type="protein sequence ID" value="QOS40491.1"/>
    <property type="molecule type" value="Genomic_DNA"/>
</dbReference>
<gene>
    <name evidence="6" type="ORF">DYE49_08475</name>
    <name evidence="5" type="ORF">HNP77_000126</name>
</gene>
<keyword evidence="6" id="KW-0032">Aminotransferase</keyword>
<keyword evidence="5" id="KW-0456">Lyase</keyword>
<dbReference type="EMBL" id="JACHFR010000001">
    <property type="protein sequence ID" value="MBB5217782.1"/>
    <property type="molecule type" value="Genomic_DNA"/>
</dbReference>
<reference evidence="5 7" key="2">
    <citation type="submission" date="2020-08" db="EMBL/GenBank/DDBJ databases">
        <title>Genomic Encyclopedia of Type Strains, Phase IV (KMG-IV): sequencing the most valuable type-strain genomes for metagenomic binning, comparative biology and taxonomic classification.</title>
        <authorList>
            <person name="Goeker M."/>
        </authorList>
    </citation>
    <scope>NUCLEOTIDE SEQUENCE [LARGE SCALE GENOMIC DNA]</scope>
    <source>
        <strain evidence="5 7">DSM 103679</strain>
    </source>
</reference>
<dbReference type="KEGG" id="trc:DYE49_08475"/>
<dbReference type="PANTHER" id="PTHR48097:SF5">
    <property type="entry name" value="LOW SPECIFICITY L-THREONINE ALDOLASE"/>
    <property type="match status" value="1"/>
</dbReference>
<evidence type="ECO:0000313" key="6">
    <source>
        <dbReference type="EMBL" id="QOS40491.1"/>
    </source>
</evidence>
<protein>
    <submittedName>
        <fullName evidence="6">Aminotransferase class V-fold PLP-dependent enzyme</fullName>
    </submittedName>
    <submittedName>
        <fullName evidence="5">Threonine aldolase</fullName>
        <ecNumber evidence="5">4.1.2.5</ecNumber>
    </submittedName>
</protein>
<evidence type="ECO:0000313" key="5">
    <source>
        <dbReference type="EMBL" id="MBB5217782.1"/>
    </source>
</evidence>
<dbReference type="Gene3D" id="3.90.1150.10">
    <property type="entry name" value="Aspartate Aminotransferase, domain 1"/>
    <property type="match status" value="1"/>
</dbReference>
<dbReference type="InterPro" id="IPR015422">
    <property type="entry name" value="PyrdxlP-dep_Trfase_small"/>
</dbReference>
<feature type="domain" description="Aromatic amino acid beta-eliminating lyase/threonine aldolase" evidence="4">
    <location>
        <begin position="18"/>
        <end position="239"/>
    </location>
</feature>
<evidence type="ECO:0000256" key="3">
    <source>
        <dbReference type="ARBA" id="ARBA00022898"/>
    </source>
</evidence>